<organism evidence="2 3">
    <name type="scientific">Rhamnella rubrinervis</name>
    <dbReference type="NCBI Taxonomy" id="2594499"/>
    <lineage>
        <taxon>Eukaryota</taxon>
        <taxon>Viridiplantae</taxon>
        <taxon>Streptophyta</taxon>
        <taxon>Embryophyta</taxon>
        <taxon>Tracheophyta</taxon>
        <taxon>Spermatophyta</taxon>
        <taxon>Magnoliopsida</taxon>
        <taxon>eudicotyledons</taxon>
        <taxon>Gunneridae</taxon>
        <taxon>Pentapetalae</taxon>
        <taxon>rosids</taxon>
        <taxon>fabids</taxon>
        <taxon>Rosales</taxon>
        <taxon>Rhamnaceae</taxon>
        <taxon>rhamnoid group</taxon>
        <taxon>Rhamneae</taxon>
        <taxon>Rhamnella</taxon>
    </lineage>
</organism>
<gene>
    <name evidence="2" type="ORF">FNV43_RR21377</name>
</gene>
<dbReference type="EMBL" id="VOIH02000009">
    <property type="protein sequence ID" value="KAF3438614.1"/>
    <property type="molecule type" value="Genomic_DNA"/>
</dbReference>
<evidence type="ECO:0000313" key="3">
    <source>
        <dbReference type="Proteomes" id="UP000796880"/>
    </source>
</evidence>
<evidence type="ECO:0008006" key="4">
    <source>
        <dbReference type="Google" id="ProtNLM"/>
    </source>
</evidence>
<name>A0A8K0E2K5_9ROSA</name>
<dbReference type="Proteomes" id="UP000796880">
    <property type="component" value="Unassembled WGS sequence"/>
</dbReference>
<keyword evidence="1" id="KW-0812">Transmembrane</keyword>
<comment type="caution">
    <text evidence="2">The sequence shown here is derived from an EMBL/GenBank/DDBJ whole genome shotgun (WGS) entry which is preliminary data.</text>
</comment>
<dbReference type="OrthoDB" id="1924068at2759"/>
<protein>
    <recommendedName>
        <fullName evidence="4">Zinc knuckle CX2CX4HX4C domain-containing protein</fullName>
    </recommendedName>
</protein>
<keyword evidence="1" id="KW-1133">Transmembrane helix</keyword>
<dbReference type="AlphaFoldDB" id="A0A8K0E2K5"/>
<feature type="transmembrane region" description="Helical" evidence="1">
    <location>
        <begin position="143"/>
        <end position="165"/>
    </location>
</feature>
<keyword evidence="1" id="KW-0472">Membrane</keyword>
<sequence>MGPNRIHKDTLEKAQEVANFGLVNLRERRREVARDPSGVALCRSNTHHRRLLIELLDRASCGDATGCRSNSSSGSLCLIAGLVLSRISNCSGVHASRYGACLGYDLVSSSSTELGFAVLSRHWKLLSLDGIGFQLRGSVRDWLCWYGLLPIGEFFSLCTLLSVLICRIMTFDPAWERGGLKPSPTVNNLDLKLVDSLNAGSTPLEKSFGIVVGGVEALFNKDCASKQPSFADVVNGSKNQTAPLIAVDSYNSLPVRKGNYGHYAQVLIDVDLARFVPEKLLLEMTADCIEVELYFESFLNFCTSCHSVSYSVAKCKSVIEKVPRKDGSHINGKENKAPVLNQVYKARQTTSEGDRIPSHHSTVPRHVTSWADAFGDLGNELEDDDYVDDFGEDEWPLLQGEGSSKPSNEFDDTPYTGQQSNTMAMIPIESSGALTTEQRNLDLVASQPNLSETTDQSLWNMVKRKPGQLRKVQTLIGAQINARTFLSAFDTIDQNLWSTVKKKPSRPRKLQIAISDL</sequence>
<reference evidence="2" key="1">
    <citation type="submission" date="2020-03" db="EMBL/GenBank/DDBJ databases">
        <title>A high-quality chromosome-level genome assembly of a woody plant with both climbing and erect habits, Rhamnella rubrinervis.</title>
        <authorList>
            <person name="Lu Z."/>
            <person name="Yang Y."/>
            <person name="Zhu X."/>
            <person name="Sun Y."/>
        </authorList>
    </citation>
    <scope>NUCLEOTIDE SEQUENCE</scope>
    <source>
        <strain evidence="2">BYM</strain>
        <tissue evidence="2">Leaf</tissue>
    </source>
</reference>
<accession>A0A8K0E2K5</accession>
<evidence type="ECO:0000313" key="2">
    <source>
        <dbReference type="EMBL" id="KAF3438614.1"/>
    </source>
</evidence>
<keyword evidence="3" id="KW-1185">Reference proteome</keyword>
<proteinExistence type="predicted"/>
<evidence type="ECO:0000256" key="1">
    <source>
        <dbReference type="SAM" id="Phobius"/>
    </source>
</evidence>